<feature type="transmembrane region" description="Helical" evidence="2">
    <location>
        <begin position="241"/>
        <end position="258"/>
    </location>
</feature>
<feature type="transmembrane region" description="Helical" evidence="2">
    <location>
        <begin position="62"/>
        <end position="82"/>
    </location>
</feature>
<accession>A0ABW2AFU7</accession>
<feature type="transmembrane region" description="Helical" evidence="2">
    <location>
        <begin position="88"/>
        <end position="106"/>
    </location>
</feature>
<keyword evidence="2" id="KW-0812">Transmembrane</keyword>
<feature type="transmembrane region" description="Helical" evidence="2">
    <location>
        <begin position="265"/>
        <end position="288"/>
    </location>
</feature>
<evidence type="ECO:0000313" key="3">
    <source>
        <dbReference type="EMBL" id="MFC6705702.1"/>
    </source>
</evidence>
<organism evidence="3 4">
    <name type="scientific">Flexivirga alba</name>
    <dbReference type="NCBI Taxonomy" id="702742"/>
    <lineage>
        <taxon>Bacteria</taxon>
        <taxon>Bacillati</taxon>
        <taxon>Actinomycetota</taxon>
        <taxon>Actinomycetes</taxon>
        <taxon>Micrococcales</taxon>
        <taxon>Dermacoccaceae</taxon>
        <taxon>Flexivirga</taxon>
    </lineage>
</organism>
<dbReference type="EMBL" id="JBHSWH010000001">
    <property type="protein sequence ID" value="MFC6705702.1"/>
    <property type="molecule type" value="Genomic_DNA"/>
</dbReference>
<gene>
    <name evidence="3" type="ORF">ACFQDH_10600</name>
</gene>
<keyword evidence="2" id="KW-0472">Membrane</keyword>
<dbReference type="RefSeq" id="WP_382401070.1">
    <property type="nucleotide sequence ID" value="NZ_JBHSWH010000001.1"/>
</dbReference>
<keyword evidence="2" id="KW-1133">Transmembrane helix</keyword>
<evidence type="ECO:0000256" key="2">
    <source>
        <dbReference type="SAM" id="Phobius"/>
    </source>
</evidence>
<feature type="transmembrane region" description="Helical" evidence="2">
    <location>
        <begin position="163"/>
        <end position="183"/>
    </location>
</feature>
<evidence type="ECO:0008006" key="5">
    <source>
        <dbReference type="Google" id="ProtNLM"/>
    </source>
</evidence>
<proteinExistence type="predicted"/>
<feature type="transmembrane region" description="Helical" evidence="2">
    <location>
        <begin position="300"/>
        <end position="317"/>
    </location>
</feature>
<keyword evidence="4" id="KW-1185">Reference proteome</keyword>
<evidence type="ECO:0000256" key="1">
    <source>
        <dbReference type="SAM" id="MobiDB-lite"/>
    </source>
</evidence>
<dbReference type="Proteomes" id="UP001596298">
    <property type="component" value="Unassembled WGS sequence"/>
</dbReference>
<protein>
    <recommendedName>
        <fullName evidence="5">DUF1624 domain-containing protein</fullName>
    </recommendedName>
</protein>
<evidence type="ECO:0000313" key="4">
    <source>
        <dbReference type="Proteomes" id="UP001596298"/>
    </source>
</evidence>
<feature type="region of interest" description="Disordered" evidence="1">
    <location>
        <begin position="343"/>
        <end position="362"/>
    </location>
</feature>
<reference evidence="4" key="1">
    <citation type="journal article" date="2019" name="Int. J. Syst. Evol. Microbiol.">
        <title>The Global Catalogue of Microorganisms (GCM) 10K type strain sequencing project: providing services to taxonomists for standard genome sequencing and annotation.</title>
        <authorList>
            <consortium name="The Broad Institute Genomics Platform"/>
            <consortium name="The Broad Institute Genome Sequencing Center for Infectious Disease"/>
            <person name="Wu L."/>
            <person name="Ma J."/>
        </authorList>
    </citation>
    <scope>NUCLEOTIDE SEQUENCE [LARGE SCALE GENOMIC DNA]</scope>
    <source>
        <strain evidence="4">CCUG 58127</strain>
    </source>
</reference>
<sequence>MTTGNAAALFAVLAGVSLALVTGGSTPHTGRRRHIVDSTAIVIRAGLIVVIGVLLEHLHPAGIAVILPYYGVLFVIGLPFLWLRPSRLFLVGGVWMCAAPIVSQAFRLLDPQSVAGGFGGLGVGAILLRLLVTGEYPAFTWVSYLCFGLAVGRLDLRRRNTAVGLLCAGALLAAGASLLSHVVTSLPGVHDRLVHTWTGPPVSSWAALQLHLQVGLQGVTPIHSWWWLAVSAPHSGSVADLAFTAGIALAVIGLALLATRVATRWWQVVFGAGTMTLSLYSLHLIMVLPQTWPDYGPRRLVPEVSVVVVVGIVFATLRWKGPLEAVVTVTSRTAARGVDRAFRRRRHSPQPPRRAIRARTPR</sequence>
<name>A0ABW2AFU7_9MICO</name>
<comment type="caution">
    <text evidence="3">The sequence shown here is derived from an EMBL/GenBank/DDBJ whole genome shotgun (WGS) entry which is preliminary data.</text>
</comment>
<feature type="transmembrane region" description="Helical" evidence="2">
    <location>
        <begin position="35"/>
        <end position="55"/>
    </location>
</feature>